<dbReference type="Proteomes" id="UP000006794">
    <property type="component" value="Chromosome"/>
</dbReference>
<dbReference type="InterPro" id="IPR017850">
    <property type="entry name" value="Alkaline_phosphatase_core_sf"/>
</dbReference>
<dbReference type="STRING" id="797210.Halxa_2343"/>
<dbReference type="AlphaFoldDB" id="F8D8C5"/>
<accession>F8D8C5</accession>
<evidence type="ECO:0000313" key="3">
    <source>
        <dbReference type="Proteomes" id="UP000006794"/>
    </source>
</evidence>
<feature type="domain" description="Sulfatase N-terminal" evidence="1">
    <location>
        <begin position="3"/>
        <end position="332"/>
    </location>
</feature>
<dbReference type="PANTHER" id="PTHR43751">
    <property type="entry name" value="SULFATASE"/>
    <property type="match status" value="1"/>
</dbReference>
<dbReference type="HOGENOM" id="CLU_006332_14_1_2"/>
<keyword evidence="3" id="KW-1185">Reference proteome</keyword>
<protein>
    <submittedName>
        <fullName evidence="2">Sulfatase</fullName>
    </submittedName>
</protein>
<dbReference type="InterPro" id="IPR000917">
    <property type="entry name" value="Sulfatase_N"/>
</dbReference>
<dbReference type="eggNOG" id="arCOG02785">
    <property type="taxonomic scope" value="Archaea"/>
</dbReference>
<dbReference type="Gene3D" id="3.30.1120.10">
    <property type="match status" value="1"/>
</dbReference>
<dbReference type="InterPro" id="IPR052701">
    <property type="entry name" value="GAG_Ulvan_Degrading_Sulfatases"/>
</dbReference>
<dbReference type="SUPFAM" id="SSF53649">
    <property type="entry name" value="Alkaline phosphatase-like"/>
    <property type="match status" value="1"/>
</dbReference>
<dbReference type="Gene3D" id="3.40.720.10">
    <property type="entry name" value="Alkaline Phosphatase, subunit A"/>
    <property type="match status" value="1"/>
</dbReference>
<dbReference type="RefSeq" id="WP_013879857.1">
    <property type="nucleotide sequence ID" value="NC_015666.1"/>
</dbReference>
<gene>
    <name evidence="2" type="ordered locus">Halxa_2343</name>
</gene>
<reference evidence="2 3" key="1">
    <citation type="journal article" date="2012" name="Stand. Genomic Sci.">
        <title>Complete genome sequence of Halopiger xanaduensis type strain (SH-6(T)).</title>
        <authorList>
            <person name="Anderson I."/>
            <person name="Tindall B.J."/>
            <person name="Rohde M."/>
            <person name="Lucas S."/>
            <person name="Han J."/>
            <person name="Lapidus A."/>
            <person name="Cheng J.F."/>
            <person name="Goodwin L."/>
            <person name="Pitluck S."/>
            <person name="Peters L."/>
            <person name="Pati A."/>
            <person name="Mikhailova N."/>
            <person name="Pagani I."/>
            <person name="Teshima H."/>
            <person name="Han C."/>
            <person name="Tapia R."/>
            <person name="Land M."/>
            <person name="Woyke T."/>
            <person name="Klenk H.P."/>
            <person name="Kyrpides N."/>
            <person name="Ivanova N."/>
        </authorList>
    </citation>
    <scope>NUCLEOTIDE SEQUENCE [LARGE SCALE GENOMIC DNA]</scope>
    <source>
        <strain evidence="3">DSM 18323 / JCM 14033 / SH-6</strain>
    </source>
</reference>
<proteinExistence type="predicted"/>
<dbReference type="Pfam" id="PF00884">
    <property type="entry name" value="Sulfatase"/>
    <property type="match status" value="1"/>
</dbReference>
<dbReference type="PANTHER" id="PTHR43751:SF3">
    <property type="entry name" value="SULFATASE N-TERMINAL DOMAIN-CONTAINING PROTEIN"/>
    <property type="match status" value="1"/>
</dbReference>
<dbReference type="EMBL" id="CP002839">
    <property type="protein sequence ID" value="AEH36965.1"/>
    <property type="molecule type" value="Genomic_DNA"/>
</dbReference>
<dbReference type="KEGG" id="hxa:Halxa_2343"/>
<evidence type="ECO:0000313" key="2">
    <source>
        <dbReference type="EMBL" id="AEH36965.1"/>
    </source>
</evidence>
<evidence type="ECO:0000259" key="1">
    <source>
        <dbReference type="Pfam" id="PF00884"/>
    </source>
</evidence>
<organism evidence="2 3">
    <name type="scientific">Halopiger xanaduensis (strain DSM 18323 / JCM 14033 / SH-6)</name>
    <dbReference type="NCBI Taxonomy" id="797210"/>
    <lineage>
        <taxon>Archaea</taxon>
        <taxon>Methanobacteriati</taxon>
        <taxon>Methanobacteriota</taxon>
        <taxon>Stenosarchaea group</taxon>
        <taxon>Halobacteria</taxon>
        <taxon>Halobacteriales</taxon>
        <taxon>Natrialbaceae</taxon>
        <taxon>Halopiger</taxon>
    </lineage>
</organism>
<sequence>MEDVVLVTVDSLRADHVGWHGYERETTPNLDALAKRSHTCTNAFAHACSTRPSFPSILTSSYALMYGGYERISPERTLISEVFDEAGYRTAGFHSNLYLSADFDYDRGFDEFYDSKTDPSATARLRQFVKDQLDSDGLVYQTLARAFETAEETAGVNIGSAYVSADEITDHALEWAESVTDDGPRFLWVHYMDVHHPYVPPERHQRAFRDEPIGERRAIQLRRKMIESPEDVTESELEDIIDLYDAEIRFTDEQISRLIDTVRERWGDVTALVTADHGEEFLDHGQFSHYATFYDEVLHVPLLYDDSSGDGEEHDDLVGLLDVTPTLVESAGLEQPPNFYGESLQSLFDGDGWSREHIIGDWENTNSGEQRFSYRDREWKYIRTGDGEELYDLTADPDERENVVDTEPEILEHARSVIDDHRQEVAATETDIGDVHMDDTVKERLRDLGYQE</sequence>
<dbReference type="OrthoDB" id="154954at2157"/>
<name>F8D8C5_HALXS</name>
<dbReference type="GeneID" id="10797302"/>
<dbReference type="CDD" id="cd16148">
    <property type="entry name" value="sulfatase_like"/>
    <property type="match status" value="1"/>
</dbReference>